<dbReference type="FunFam" id="3.40.50.300:FF:001809">
    <property type="entry name" value="Si:ch1073-365p7.2"/>
    <property type="match status" value="1"/>
</dbReference>
<dbReference type="InterPro" id="IPR027417">
    <property type="entry name" value="P-loop_NTPase"/>
</dbReference>
<dbReference type="InterPro" id="IPR006703">
    <property type="entry name" value="G_AIG1"/>
</dbReference>
<reference evidence="5" key="2">
    <citation type="submission" date="2025-09" db="UniProtKB">
        <authorList>
            <consortium name="Ensembl"/>
        </authorList>
    </citation>
    <scope>IDENTIFICATION</scope>
</reference>
<dbReference type="Ensembl" id="ENSSANT00000083579.1">
    <property type="protein sequence ID" value="ENSSANP00000078627.1"/>
    <property type="gene ID" value="ENSSANG00000039143.1"/>
</dbReference>
<reference evidence="5" key="1">
    <citation type="submission" date="2025-08" db="UniProtKB">
        <authorList>
            <consortium name="Ensembl"/>
        </authorList>
    </citation>
    <scope>IDENTIFICATION</scope>
</reference>
<dbReference type="PANTHER" id="PTHR10903:SF107">
    <property type="entry name" value="GTPASE IMAP FAMILY MEMBER 4-LIKE-RELATED"/>
    <property type="match status" value="1"/>
</dbReference>
<keyword evidence="6" id="KW-1185">Reference proteome</keyword>
<dbReference type="Pfam" id="PF04548">
    <property type="entry name" value="AIG1"/>
    <property type="match status" value="1"/>
</dbReference>
<evidence type="ECO:0000256" key="2">
    <source>
        <dbReference type="ARBA" id="ARBA00022741"/>
    </source>
</evidence>
<comment type="similarity">
    <text evidence="1">Belongs to the TRAFAC class TrmE-Era-EngA-EngB-Septin-like GTPase superfamily. AIG1/Toc34/Toc159-like paraseptin GTPase family. IAN subfamily.</text>
</comment>
<evidence type="ECO:0000256" key="3">
    <source>
        <dbReference type="ARBA" id="ARBA00023134"/>
    </source>
</evidence>
<accession>A0A671R5R2</accession>
<sequence length="223" mass="25943">WQKSDKASVINSILGLEVETDKYFVKSVKKDGEVNGRKITLINTACWWEKFSLQDSPEVIKQEVACSVFLCETGPHVFLIVINLSLPFTEENRLSIEEHLGLFEDVWRHTIVLFTWGDRFPDISIEQHIESEGDALQWLVEKCRNRYHVFDNSNKNNRDQVTELLQKIDEMVAENSLFCFNTQCAAEKNIHETDTQDEEISLDADHVLQLLQMKHHLVSYLTF</sequence>
<dbReference type="Proteomes" id="UP000472260">
    <property type="component" value="Unassembled WGS sequence"/>
</dbReference>
<protein>
    <recommendedName>
        <fullName evidence="4">AIG1-type G domain-containing protein</fullName>
    </recommendedName>
</protein>
<keyword evidence="3" id="KW-0342">GTP-binding</keyword>
<keyword evidence="2" id="KW-0547">Nucleotide-binding</keyword>
<dbReference type="PANTHER" id="PTHR10903">
    <property type="entry name" value="GTPASE, IMAP FAMILY MEMBER-RELATED"/>
    <property type="match status" value="1"/>
</dbReference>
<evidence type="ECO:0000313" key="6">
    <source>
        <dbReference type="Proteomes" id="UP000472260"/>
    </source>
</evidence>
<evidence type="ECO:0000256" key="1">
    <source>
        <dbReference type="ARBA" id="ARBA00008535"/>
    </source>
</evidence>
<dbReference type="PROSITE" id="PS51720">
    <property type="entry name" value="G_AIG1"/>
    <property type="match status" value="1"/>
</dbReference>
<evidence type="ECO:0000313" key="5">
    <source>
        <dbReference type="Ensembl" id="ENSSANP00000078627.1"/>
    </source>
</evidence>
<dbReference type="GO" id="GO:0005525">
    <property type="term" value="F:GTP binding"/>
    <property type="evidence" value="ECO:0007669"/>
    <property type="project" value="UniProtKB-KW"/>
</dbReference>
<dbReference type="AlphaFoldDB" id="A0A671R5R2"/>
<dbReference type="SUPFAM" id="SSF52540">
    <property type="entry name" value="P-loop containing nucleoside triphosphate hydrolases"/>
    <property type="match status" value="1"/>
</dbReference>
<organism evidence="5 6">
    <name type="scientific">Sinocyclocheilus anshuiensis</name>
    <dbReference type="NCBI Taxonomy" id="1608454"/>
    <lineage>
        <taxon>Eukaryota</taxon>
        <taxon>Metazoa</taxon>
        <taxon>Chordata</taxon>
        <taxon>Craniata</taxon>
        <taxon>Vertebrata</taxon>
        <taxon>Euteleostomi</taxon>
        <taxon>Actinopterygii</taxon>
        <taxon>Neopterygii</taxon>
        <taxon>Teleostei</taxon>
        <taxon>Ostariophysi</taxon>
        <taxon>Cypriniformes</taxon>
        <taxon>Cyprinidae</taxon>
        <taxon>Cyprininae</taxon>
        <taxon>Sinocyclocheilus</taxon>
    </lineage>
</organism>
<proteinExistence type="inferred from homology"/>
<feature type="domain" description="AIG1-type G" evidence="4">
    <location>
        <begin position="1"/>
        <end position="189"/>
    </location>
</feature>
<dbReference type="InterPro" id="IPR045058">
    <property type="entry name" value="GIMA/IAN/Toc"/>
</dbReference>
<dbReference type="Gene3D" id="3.40.50.300">
    <property type="entry name" value="P-loop containing nucleotide triphosphate hydrolases"/>
    <property type="match status" value="1"/>
</dbReference>
<name>A0A671R5R2_9TELE</name>
<evidence type="ECO:0000259" key="4">
    <source>
        <dbReference type="PROSITE" id="PS51720"/>
    </source>
</evidence>